<dbReference type="GO" id="GO:0000976">
    <property type="term" value="F:transcription cis-regulatory region binding"/>
    <property type="evidence" value="ECO:0007669"/>
    <property type="project" value="TreeGrafter"/>
</dbReference>
<dbReference type="PATRIC" id="fig|1122241.3.peg.206"/>
<dbReference type="Pfam" id="PF00126">
    <property type="entry name" value="HTH_1"/>
    <property type="match status" value="1"/>
</dbReference>
<accession>A0A151B0S1</accession>
<dbReference type="PROSITE" id="PS50931">
    <property type="entry name" value="HTH_LYSR"/>
    <property type="match status" value="1"/>
</dbReference>
<dbReference type="Proteomes" id="UP000075670">
    <property type="component" value="Unassembled WGS sequence"/>
</dbReference>
<dbReference type="PANTHER" id="PTHR30126">
    <property type="entry name" value="HTH-TYPE TRANSCRIPTIONAL REGULATOR"/>
    <property type="match status" value="1"/>
</dbReference>
<name>A0A151B0S1_9FIRM</name>
<dbReference type="EMBL" id="LTBC01000001">
    <property type="protein sequence ID" value="KYH33486.1"/>
    <property type="molecule type" value="Genomic_DNA"/>
</dbReference>
<dbReference type="SUPFAM" id="SSF53850">
    <property type="entry name" value="Periplasmic binding protein-like II"/>
    <property type="match status" value="1"/>
</dbReference>
<dbReference type="InterPro" id="IPR036390">
    <property type="entry name" value="WH_DNA-bd_sf"/>
</dbReference>
<keyword evidence="7" id="KW-1185">Reference proteome</keyword>
<proteinExistence type="inferred from homology"/>
<dbReference type="InterPro" id="IPR036388">
    <property type="entry name" value="WH-like_DNA-bd_sf"/>
</dbReference>
<dbReference type="PRINTS" id="PR00039">
    <property type="entry name" value="HTHLYSR"/>
</dbReference>
<sequence length="314" mass="36031">MDSQLLTFVTVVEKKSFSLAARELHLTQPAVTTQIHNLEKHYGVKLLDRDNKYVRPTPAGQKLYEYARQIIALYNYAHAELKELGGIMHGRLSVGATYTIAENILPQVIGFFKTEYPEVEIAICLGNREEIFRALSEGRCDVILVAGDCYNKKVICENWLKDNLVLIVNSDHPWAERGSIVPLELYEERFILREVGSSSRQLWENALREKGFEPAKLNVFLELNSHEAIKKWVELNFGVAVLSEWVVIKEVRLKTLVKVNIEGLSLCRNINLIYPKHRLHPVAEEFLRFCRLNKNRFLNMLDESGVVNTPAVNK</sequence>
<evidence type="ECO:0000256" key="2">
    <source>
        <dbReference type="ARBA" id="ARBA00023015"/>
    </source>
</evidence>
<dbReference type="AlphaFoldDB" id="A0A151B0S1"/>
<evidence type="ECO:0000256" key="4">
    <source>
        <dbReference type="ARBA" id="ARBA00023163"/>
    </source>
</evidence>
<dbReference type="Gene3D" id="1.10.10.10">
    <property type="entry name" value="Winged helix-like DNA-binding domain superfamily/Winged helix DNA-binding domain"/>
    <property type="match status" value="1"/>
</dbReference>
<dbReference type="OrthoDB" id="9785745at2"/>
<organism evidence="6 7">
    <name type="scientific">Moorella mulderi DSM 14980</name>
    <dbReference type="NCBI Taxonomy" id="1122241"/>
    <lineage>
        <taxon>Bacteria</taxon>
        <taxon>Bacillati</taxon>
        <taxon>Bacillota</taxon>
        <taxon>Clostridia</taxon>
        <taxon>Neomoorellales</taxon>
        <taxon>Neomoorellaceae</taxon>
        <taxon>Neomoorella</taxon>
    </lineage>
</organism>
<dbReference type="Gene3D" id="3.40.190.290">
    <property type="match status" value="1"/>
</dbReference>
<dbReference type="InterPro" id="IPR005119">
    <property type="entry name" value="LysR_subst-bd"/>
</dbReference>
<evidence type="ECO:0000256" key="1">
    <source>
        <dbReference type="ARBA" id="ARBA00009437"/>
    </source>
</evidence>
<dbReference type="FunFam" id="1.10.10.10:FF:000001">
    <property type="entry name" value="LysR family transcriptional regulator"/>
    <property type="match status" value="1"/>
</dbReference>
<gene>
    <name evidence="6" type="primary">cysL_1</name>
    <name evidence="6" type="ORF">MOMUL_01870</name>
</gene>
<protein>
    <submittedName>
        <fullName evidence="6">HTH-type transcriptional regulator CysL</fullName>
    </submittedName>
</protein>
<comment type="caution">
    <text evidence="6">The sequence shown here is derived from an EMBL/GenBank/DDBJ whole genome shotgun (WGS) entry which is preliminary data.</text>
</comment>
<dbReference type="SUPFAM" id="SSF46785">
    <property type="entry name" value="Winged helix' DNA-binding domain"/>
    <property type="match status" value="1"/>
</dbReference>
<keyword evidence="2" id="KW-0805">Transcription regulation</keyword>
<dbReference type="PANTHER" id="PTHR30126:SF39">
    <property type="entry name" value="HTH-TYPE TRANSCRIPTIONAL REGULATOR CYSL"/>
    <property type="match status" value="1"/>
</dbReference>
<keyword evidence="3" id="KW-0238">DNA-binding</keyword>
<dbReference type="InterPro" id="IPR000847">
    <property type="entry name" value="LysR_HTH_N"/>
</dbReference>
<reference evidence="6 7" key="1">
    <citation type="submission" date="2016-02" db="EMBL/GenBank/DDBJ databases">
        <title>Genome sequence of Moorella mulderi DSM 14980.</title>
        <authorList>
            <person name="Poehlein A."/>
            <person name="Daniel R."/>
        </authorList>
    </citation>
    <scope>NUCLEOTIDE SEQUENCE [LARGE SCALE GENOMIC DNA]</scope>
    <source>
        <strain evidence="6 7">DSM 14980</strain>
    </source>
</reference>
<evidence type="ECO:0000313" key="7">
    <source>
        <dbReference type="Proteomes" id="UP000075670"/>
    </source>
</evidence>
<dbReference type="GO" id="GO:0003700">
    <property type="term" value="F:DNA-binding transcription factor activity"/>
    <property type="evidence" value="ECO:0007669"/>
    <property type="project" value="InterPro"/>
</dbReference>
<comment type="similarity">
    <text evidence="1">Belongs to the LysR transcriptional regulatory family.</text>
</comment>
<feature type="domain" description="HTH lysR-type" evidence="5">
    <location>
        <begin position="1"/>
        <end position="57"/>
    </location>
</feature>
<evidence type="ECO:0000259" key="5">
    <source>
        <dbReference type="PROSITE" id="PS50931"/>
    </source>
</evidence>
<evidence type="ECO:0000313" key="6">
    <source>
        <dbReference type="EMBL" id="KYH33486.1"/>
    </source>
</evidence>
<keyword evidence="4" id="KW-0804">Transcription</keyword>
<evidence type="ECO:0000256" key="3">
    <source>
        <dbReference type="ARBA" id="ARBA00023125"/>
    </source>
</evidence>
<dbReference type="CDD" id="cd08420">
    <property type="entry name" value="PBP2_CysL_like"/>
    <property type="match status" value="1"/>
</dbReference>
<dbReference type="Pfam" id="PF03466">
    <property type="entry name" value="LysR_substrate"/>
    <property type="match status" value="1"/>
</dbReference>
<dbReference type="RefSeq" id="WP_062280352.1">
    <property type="nucleotide sequence ID" value="NZ_LTBC01000001.1"/>
</dbReference>